<feature type="compositionally biased region" description="Polar residues" evidence="1">
    <location>
        <begin position="684"/>
        <end position="709"/>
    </location>
</feature>
<protein>
    <submittedName>
        <fullName evidence="2">Wsv045-like protein</fullName>
    </submittedName>
</protein>
<feature type="compositionally biased region" description="Basic residues" evidence="1">
    <location>
        <begin position="770"/>
        <end position="786"/>
    </location>
</feature>
<proteinExistence type="predicted"/>
<reference evidence="2" key="1">
    <citation type="submission" date="2022-10" db="EMBL/GenBank/DDBJ databases">
        <title>Genome sequences of endogenous nimaviruses in decapod crustaceans.</title>
        <authorList>
            <person name="Kawato S."/>
            <person name="Nozaki R."/>
            <person name="Kondo H."/>
            <person name="Hirono I."/>
        </authorList>
    </citation>
    <scope>NUCLEOTIDE SEQUENCE</scope>
    <source>
        <strain evidence="2">Ube2021</strain>
    </source>
</reference>
<feature type="region of interest" description="Disordered" evidence="1">
    <location>
        <begin position="257"/>
        <end position="298"/>
    </location>
</feature>
<feature type="compositionally biased region" description="Low complexity" evidence="1">
    <location>
        <begin position="747"/>
        <end position="756"/>
    </location>
</feature>
<organism evidence="2">
    <name type="scientific">Trachysalambria curvirostris nimavirus</name>
    <dbReference type="NCBI Taxonomy" id="2984282"/>
    <lineage>
        <taxon>Viruses</taxon>
        <taxon>Viruses incertae sedis</taxon>
        <taxon>Naldaviricetes</taxon>
        <taxon>Nimaviridae</taxon>
    </lineage>
</organism>
<feature type="region of interest" description="Disordered" evidence="1">
    <location>
        <begin position="684"/>
        <end position="717"/>
    </location>
</feature>
<name>A0A9C7F765_9VIRU</name>
<accession>A0A9C7F765</accession>
<sequence>MNMRSSYKPCMANKSFESHLYIILCDYVRSFTDTWAHLINVTSATSRKYDNCGDAASSWNSALKVCNPMLTLANALTATDEGKFSIRFSLEVDDKNSITHTAVLMLALDSFLSLVASSNCVSVISNKGEDTFTIKVPYNASGEELLNNSGYPAGLCGPFRRWSLRSRSTNLSGKCGVAGIAGAALMDAQDGLETSGTSTIERMHHIVAAAQELDDSEMGRALNQNTKSGIGSQCNVSSSRLTNQKELARHHDVVKKALQPLPGDEGPQLTGPSVNRKKGDTNAKPSSKKRSRRKGDCSANPVSFVEKFVGTAKMLGLAARAHPPPSEDFVSLFMTGSDADACYQTCQGMRGASGMRSLLNKYGHRNILRGNDMDTGWEWQSPPDRRLVVVASDGSETDIVFEIKCAKSHRYRTVTAMASNTKNWIRTTSKLLDNLKYMNDVLPYMGSPAQLISNNLLMTLAGVFTLRDSIGFRIPDQSKNWLPEEWTTPMSVTGITSFRYEKIIEVIDLFMSRGTFLTSCLNNAYFYKWGVRPSTSSSRTWLHVDLLNLSTLVLMHSNRGNKGSGTFYCPISLSSMPIVITSAGIAIRRSKMELKRNNMHLSSHPMRQSINADIAKLNQNYSDISSALRERGIQKCLPESGKLSLEDVISRLGALRALSETTVVETISNRFRCTAIAHDAATSNTPSCLQPILGSSQEPSSRATYSSPGPSKRNKRRRIISLECDDDDGDDYYTTGQDEFMTRYIDSSSESSSSVSDGEEEPHQYIPSRRGQRSKGHLHREQRRRRNIESARKTAAVAALVLTRHSIENAMAAKTAR</sequence>
<evidence type="ECO:0000256" key="1">
    <source>
        <dbReference type="SAM" id="MobiDB-lite"/>
    </source>
</evidence>
<feature type="region of interest" description="Disordered" evidence="1">
    <location>
        <begin position="746"/>
        <end position="792"/>
    </location>
</feature>
<dbReference type="EMBL" id="LC738880">
    <property type="protein sequence ID" value="BDT62978.1"/>
    <property type="molecule type" value="Genomic_DNA"/>
</dbReference>
<evidence type="ECO:0000313" key="2">
    <source>
        <dbReference type="EMBL" id="BDT62978.1"/>
    </source>
</evidence>
<feature type="region of interest" description="Disordered" evidence="1">
    <location>
        <begin position="222"/>
        <end position="241"/>
    </location>
</feature>